<feature type="compositionally biased region" description="Acidic residues" evidence="1">
    <location>
        <begin position="380"/>
        <end position="392"/>
    </location>
</feature>
<dbReference type="InterPro" id="IPR027417">
    <property type="entry name" value="P-loop_NTPase"/>
</dbReference>
<dbReference type="GeneID" id="34565013"/>
<evidence type="ECO:0000259" key="2">
    <source>
        <dbReference type="Pfam" id="PF00350"/>
    </source>
</evidence>
<sequence length="965" mass="110277">MADISELTDTTNGSVLTNIGDRVRVKEKARDVGLALLQEIPKVLQPISNRNHKQDVKDWETNLQNLKRTSQSREILVGIQGETGLGKSSLLNELLRCDIVPTSQEEACTAAACIYRYNHEVGGNKRYMARITFKSWATVEAELDGLKEELLDSDNHHEAQDDDPDYDGGYNYYIDQHIHMVCAWSGLNGEDIQRLSSIEIMQKGNFNKIRGRGTRWTSDEKTCEKTITAPNGNQFKKILKLYAESSNLRSHQTQYWPLVEQVEVYLKAPILRHGIKLVDLPGTQDALAFRAEIAETFQDRLMKQIFVTPASRAGDNKAAADLIFTENDLMKFHLDNKFKSNSLCVVITRIDDINTRNATEEFPTEEIIELHARLRGPPPEESEDEEFGSDPEDYTRVHFNHSSNKRKSTSATSKNVKRQKNDSHEADEPRTTTGRSEAQKAGKEAMEEDESLLTYLCIQERNRRMVQNVAGSLLKAAEKHSSSEAIASSIPAVFPVSSHAYNEIKNGREFKGFPDTDSTGIPALGSWLGDISLPIREEWVDNDIHHIQVLFDAAYGWTHDDFNTLPTLTTDEIKKIRQAVQDISDSFKHITKDLRRKIQSQLICMKPLRKKNLRNSAQIKTDETGEAQLERSFKNLAHSVKGWEKKNPKGHASSAGKDEKLHWTTYKACTKRCGSLYRPVPKRGVARRNINWMADVHTSFWRGHHEKWQTAFSRVFPTIKNKVRGTVHGEFDKWIKLFESSEELPTPFLHMVRKNSYKMENIFLLFTDKILTSMNTLRHRASRMSKIDVLSTLAKEMKPGFEAAFKKKGKGIMKKQSEEISKHATNVGLAMFETVRDDLERKLRHEVHEVVLATKGHWDDPKDGCGAMMRKEFKRIATRLCAKRTMKNEDNSSNEETEKRLVDLISLWRKEWHSVQSRLPQAAPLVVFDDHDDDEIDEFAKEDEIAEAKARDTIVPKTEPDEHKD</sequence>
<dbReference type="RefSeq" id="XP_022469971.1">
    <property type="nucleotide sequence ID" value="XM_022623503.1"/>
</dbReference>
<dbReference type="Pfam" id="PF00350">
    <property type="entry name" value="Dynamin_N"/>
    <property type="match status" value="1"/>
</dbReference>
<organism evidence="4 5">
    <name type="scientific">Colletotrichum orchidophilum</name>
    <dbReference type="NCBI Taxonomy" id="1209926"/>
    <lineage>
        <taxon>Eukaryota</taxon>
        <taxon>Fungi</taxon>
        <taxon>Dikarya</taxon>
        <taxon>Ascomycota</taxon>
        <taxon>Pezizomycotina</taxon>
        <taxon>Sordariomycetes</taxon>
        <taxon>Hypocreomycetidae</taxon>
        <taxon>Glomerellales</taxon>
        <taxon>Glomerellaceae</taxon>
        <taxon>Colletotrichum</taxon>
    </lineage>
</organism>
<feature type="domain" description="Dynamin N-terminal" evidence="2">
    <location>
        <begin position="79"/>
        <end position="320"/>
    </location>
</feature>
<feature type="domain" description="DUF7605" evidence="3">
    <location>
        <begin position="654"/>
        <end position="826"/>
    </location>
</feature>
<dbReference type="AlphaFoldDB" id="A0A1G4AUP4"/>
<dbReference type="Gene3D" id="3.40.50.300">
    <property type="entry name" value="P-loop containing nucleotide triphosphate hydrolases"/>
    <property type="match status" value="1"/>
</dbReference>
<accession>A0A1G4AUP4</accession>
<feature type="region of interest" description="Disordered" evidence="1">
    <location>
        <begin position="942"/>
        <end position="965"/>
    </location>
</feature>
<dbReference type="InterPro" id="IPR045063">
    <property type="entry name" value="Dynamin_N"/>
</dbReference>
<feature type="compositionally biased region" description="Basic and acidic residues" evidence="1">
    <location>
        <begin position="419"/>
        <end position="430"/>
    </location>
</feature>
<evidence type="ECO:0000259" key="3">
    <source>
        <dbReference type="Pfam" id="PF24564"/>
    </source>
</evidence>
<evidence type="ECO:0008006" key="6">
    <source>
        <dbReference type="Google" id="ProtNLM"/>
    </source>
</evidence>
<dbReference type="PANTHER" id="PTHR36681:SF3">
    <property type="entry name" value="NUCLEAR GTPASE, GERMINAL CENTER-ASSOCIATED, TANDEM DUPLICATE 3"/>
    <property type="match status" value="1"/>
</dbReference>
<dbReference type="PANTHER" id="PTHR36681">
    <property type="entry name" value="NUCLEAR GTPASE, GERMINAL CENTER-ASSOCIATED, TANDEM DUPLICATE 3"/>
    <property type="match status" value="1"/>
</dbReference>
<proteinExistence type="predicted"/>
<dbReference type="Pfam" id="PF24564">
    <property type="entry name" value="DUF7605"/>
    <property type="match status" value="1"/>
</dbReference>
<feature type="region of interest" description="Disordered" evidence="1">
    <location>
        <begin position="370"/>
        <end position="446"/>
    </location>
</feature>
<comment type="caution">
    <text evidence="4">The sequence shown here is derived from an EMBL/GenBank/DDBJ whole genome shotgun (WGS) entry which is preliminary data.</text>
</comment>
<evidence type="ECO:0000256" key="1">
    <source>
        <dbReference type="SAM" id="MobiDB-lite"/>
    </source>
</evidence>
<dbReference type="EMBL" id="MJBS01000136">
    <property type="protein sequence ID" value="OHE92803.1"/>
    <property type="molecule type" value="Genomic_DNA"/>
</dbReference>
<keyword evidence="5" id="KW-1185">Reference proteome</keyword>
<dbReference type="SUPFAM" id="SSF52540">
    <property type="entry name" value="P-loop containing nucleoside triphosphate hydrolases"/>
    <property type="match status" value="1"/>
</dbReference>
<protein>
    <recommendedName>
        <fullName evidence="6">Tat pathway signal sequence</fullName>
    </recommendedName>
</protein>
<name>A0A1G4AUP4_9PEZI</name>
<dbReference type="Proteomes" id="UP000176998">
    <property type="component" value="Unassembled WGS sequence"/>
</dbReference>
<dbReference type="InterPro" id="IPR056024">
    <property type="entry name" value="DUF7605"/>
</dbReference>
<evidence type="ECO:0000313" key="5">
    <source>
        <dbReference type="Proteomes" id="UP000176998"/>
    </source>
</evidence>
<dbReference type="STRING" id="1209926.A0A1G4AUP4"/>
<reference evidence="4 5" key="1">
    <citation type="submission" date="2016-09" db="EMBL/GenBank/DDBJ databases">
        <authorList>
            <person name="Capua I."/>
            <person name="De Benedictis P."/>
            <person name="Joannis T."/>
            <person name="Lombin L.H."/>
            <person name="Cattoli G."/>
        </authorList>
    </citation>
    <scope>NUCLEOTIDE SEQUENCE [LARGE SCALE GENOMIC DNA]</scope>
    <source>
        <strain evidence="4 5">IMI 309357</strain>
    </source>
</reference>
<gene>
    <name evidence="4" type="ORF">CORC01_11881</name>
</gene>
<evidence type="ECO:0000313" key="4">
    <source>
        <dbReference type="EMBL" id="OHE92803.1"/>
    </source>
</evidence>
<dbReference type="OrthoDB" id="3598281at2759"/>